<evidence type="ECO:0000313" key="3">
    <source>
        <dbReference type="EMBL" id="MDN0022361.1"/>
    </source>
</evidence>
<evidence type="ECO:0000313" key="6">
    <source>
        <dbReference type="Proteomes" id="UP001168478"/>
    </source>
</evidence>
<sequence length="433" mass="45319">MKKTFLLLLGIILAATAGAQVWDGTASPWTAGSGTQNDPYLIENASQLAHLSKQVKAGETYEGKYFKLTDNLDMGADKGLKFDPIGFFDEYVDQENGNQLVDASKYFLGVFDGNGKTIDNIHIYYVDPNPNNSVGGTGLFACISGNAEVKNLTVGAKSKVEGLDVTGTFVGAMKGGKLTNCVSYASMDISGGMGQAGIVGNVFGGEVSQCVNHGTIDAQMNIGGIAGYVDLDGKVTNCYNTGSIACKGMFAGGIVGYLPQGTVTGCYNVGKVSADAYYSGAVIGSYDDGVQVSDCFYLKMADAAFDETPGVTAKTADEMKSAEFIAQLDNGQDIWTADTKNINGGYPVLKWQNSEATSISGVTTAGESGIAVNGHYVSAKYDKPCRITVSTIDGKTVADSVVNGGSVYVPAEGLYIVTVYSGNSRQSHKIIVK</sequence>
<evidence type="ECO:0000313" key="4">
    <source>
        <dbReference type="EMBL" id="MDN0024960.1"/>
    </source>
</evidence>
<feature type="chain" id="PRO_5043678469" evidence="1">
    <location>
        <begin position="20"/>
        <end position="433"/>
    </location>
</feature>
<organism evidence="4 6">
    <name type="scientific">Leyella lascolaii</name>
    <dbReference type="NCBI Taxonomy" id="1776379"/>
    <lineage>
        <taxon>Bacteria</taxon>
        <taxon>Pseudomonadati</taxon>
        <taxon>Bacteroidota</taxon>
        <taxon>Bacteroidia</taxon>
        <taxon>Bacteroidales</taxon>
        <taxon>Prevotellaceae</taxon>
        <taxon>Leyella</taxon>
    </lineage>
</organism>
<reference evidence="4" key="1">
    <citation type="submission" date="2023-06" db="EMBL/GenBank/DDBJ databases">
        <authorList>
            <person name="Zeman M."/>
            <person name="Kubasova T."/>
            <person name="Jahodarova E."/>
            <person name="Nykrynova M."/>
            <person name="Rychlik I."/>
        </authorList>
    </citation>
    <scope>NUCLEOTIDE SEQUENCE</scope>
    <source>
        <strain evidence="4">ET15</strain>
        <strain evidence="3">ET37</strain>
    </source>
</reference>
<keyword evidence="5" id="KW-1185">Reference proteome</keyword>
<evidence type="ECO:0000256" key="1">
    <source>
        <dbReference type="SAM" id="SignalP"/>
    </source>
</evidence>
<dbReference type="EMBL" id="JAUEIE010000003">
    <property type="protein sequence ID" value="MDN0022361.1"/>
    <property type="molecule type" value="Genomic_DNA"/>
</dbReference>
<dbReference type="Gene3D" id="2.160.20.110">
    <property type="match status" value="1"/>
</dbReference>
<protein>
    <submittedName>
        <fullName evidence="4">T9SS type A sorting domain-containing protein</fullName>
    </submittedName>
</protein>
<dbReference type="InterPro" id="IPR011493">
    <property type="entry name" value="GLUG"/>
</dbReference>
<dbReference type="Pfam" id="PF07581">
    <property type="entry name" value="Glug"/>
    <property type="match status" value="1"/>
</dbReference>
<dbReference type="Proteomes" id="UP001167831">
    <property type="component" value="Unassembled WGS sequence"/>
</dbReference>
<proteinExistence type="predicted"/>
<evidence type="ECO:0000259" key="2">
    <source>
        <dbReference type="Pfam" id="PF07581"/>
    </source>
</evidence>
<comment type="caution">
    <text evidence="4">The sequence shown here is derived from an EMBL/GenBank/DDBJ whole genome shotgun (WGS) entry which is preliminary data.</text>
</comment>
<reference evidence="4" key="2">
    <citation type="submission" date="2023-08" db="EMBL/GenBank/DDBJ databases">
        <title>Identification and characterization of horizontal gene transfer across gut microbiota members of farm animals based on homology search.</title>
        <authorList>
            <person name="Schwarzerova J."/>
            <person name="Nykrynova M."/>
            <person name="Jureckova K."/>
            <person name="Cejkova D."/>
            <person name="Rychlik I."/>
        </authorList>
    </citation>
    <scope>NUCLEOTIDE SEQUENCE</scope>
    <source>
        <strain evidence="4">ET15</strain>
        <strain evidence="3">ET37</strain>
    </source>
</reference>
<feature type="domain" description="GLUG" evidence="2">
    <location>
        <begin position="220"/>
        <end position="244"/>
    </location>
</feature>
<evidence type="ECO:0000313" key="5">
    <source>
        <dbReference type="Proteomes" id="UP001167831"/>
    </source>
</evidence>
<keyword evidence="1" id="KW-0732">Signal</keyword>
<gene>
    <name evidence="3" type="ORF">QVN81_04900</name>
    <name evidence="4" type="ORF">QVN84_05435</name>
</gene>
<name>A0AAW7JI93_9BACT</name>
<feature type="signal peptide" evidence="1">
    <location>
        <begin position="1"/>
        <end position="19"/>
    </location>
</feature>
<dbReference type="RefSeq" id="WP_289824932.1">
    <property type="nucleotide sequence ID" value="NZ_JAUEIE010000003.1"/>
</dbReference>
<dbReference type="EMBL" id="JAUEIF010000003">
    <property type="protein sequence ID" value="MDN0024960.1"/>
    <property type="molecule type" value="Genomic_DNA"/>
</dbReference>
<accession>A0AAW7JI93</accession>
<dbReference type="AlphaFoldDB" id="A0AAW7JI93"/>
<dbReference type="Proteomes" id="UP001168478">
    <property type="component" value="Unassembled WGS sequence"/>
</dbReference>